<dbReference type="Proteomes" id="UP001610446">
    <property type="component" value="Unassembled WGS sequence"/>
</dbReference>
<protein>
    <submittedName>
        <fullName evidence="2">Uncharacterized protein</fullName>
    </submittedName>
</protein>
<dbReference type="EMBL" id="JBFXLU010000366">
    <property type="protein sequence ID" value="KAL2828358.1"/>
    <property type="molecule type" value="Genomic_DNA"/>
</dbReference>
<sequence length="217" mass="23354">MKIFLFSVIYFLSVIFGAEAVNIIGFPRAQCSGSTVGRCINIAHNVCCVFPYGGIIATAAFFSLLHECTVGIWYYETDSRVCGIARETASGLLSYICITGGRAVAGGGAAWFDLSLCRTAGSRTAASEEELAGLLEGPSNCTSQQIATHYALSEDGKGAYVLTPTQEQLEELNTLPVAGTRAEEIEIMKRYNATYYDDVSLVPDIEDLDGLLVPDDY</sequence>
<feature type="signal peptide" evidence="1">
    <location>
        <begin position="1"/>
        <end position="20"/>
    </location>
</feature>
<proteinExistence type="predicted"/>
<gene>
    <name evidence="2" type="ORF">BJY01DRAFT_255383</name>
</gene>
<organism evidence="2 3">
    <name type="scientific">Aspergillus pseudoustus</name>
    <dbReference type="NCBI Taxonomy" id="1810923"/>
    <lineage>
        <taxon>Eukaryota</taxon>
        <taxon>Fungi</taxon>
        <taxon>Dikarya</taxon>
        <taxon>Ascomycota</taxon>
        <taxon>Pezizomycotina</taxon>
        <taxon>Eurotiomycetes</taxon>
        <taxon>Eurotiomycetidae</taxon>
        <taxon>Eurotiales</taxon>
        <taxon>Aspergillaceae</taxon>
        <taxon>Aspergillus</taxon>
        <taxon>Aspergillus subgen. Nidulantes</taxon>
    </lineage>
</organism>
<reference evidence="2 3" key="1">
    <citation type="submission" date="2024-07" db="EMBL/GenBank/DDBJ databases">
        <title>Section-level genome sequencing and comparative genomics of Aspergillus sections Usti and Cavernicolus.</title>
        <authorList>
            <consortium name="Lawrence Berkeley National Laboratory"/>
            <person name="Nybo J.L."/>
            <person name="Vesth T.C."/>
            <person name="Theobald S."/>
            <person name="Frisvad J.C."/>
            <person name="Larsen T.O."/>
            <person name="Kjaerboelling I."/>
            <person name="Rothschild-Mancinelli K."/>
            <person name="Lyhne E.K."/>
            <person name="Kogle M.E."/>
            <person name="Barry K."/>
            <person name="Clum A."/>
            <person name="Na H."/>
            <person name="Ledsgaard L."/>
            <person name="Lin J."/>
            <person name="Lipzen A."/>
            <person name="Kuo A."/>
            <person name="Riley R."/>
            <person name="Mondo S."/>
            <person name="Labutti K."/>
            <person name="Haridas S."/>
            <person name="Pangalinan J."/>
            <person name="Salamov A.A."/>
            <person name="Simmons B.A."/>
            <person name="Magnuson J.K."/>
            <person name="Chen J."/>
            <person name="Drula E."/>
            <person name="Henrissat B."/>
            <person name="Wiebenga A."/>
            <person name="Lubbers R.J."/>
            <person name="Gomes A.C."/>
            <person name="Makela M.R."/>
            <person name="Stajich J."/>
            <person name="Grigoriev I.V."/>
            <person name="Mortensen U.H."/>
            <person name="De Vries R.P."/>
            <person name="Baker S.E."/>
            <person name="Andersen M.R."/>
        </authorList>
    </citation>
    <scope>NUCLEOTIDE SEQUENCE [LARGE SCALE GENOMIC DNA]</scope>
    <source>
        <strain evidence="2 3">CBS 123904</strain>
    </source>
</reference>
<evidence type="ECO:0000313" key="3">
    <source>
        <dbReference type="Proteomes" id="UP001610446"/>
    </source>
</evidence>
<keyword evidence="1" id="KW-0732">Signal</keyword>
<feature type="chain" id="PRO_5046189823" evidence="1">
    <location>
        <begin position="21"/>
        <end position="217"/>
    </location>
</feature>
<comment type="caution">
    <text evidence="2">The sequence shown here is derived from an EMBL/GenBank/DDBJ whole genome shotgun (WGS) entry which is preliminary data.</text>
</comment>
<evidence type="ECO:0000256" key="1">
    <source>
        <dbReference type="SAM" id="SignalP"/>
    </source>
</evidence>
<keyword evidence="3" id="KW-1185">Reference proteome</keyword>
<accession>A0ABR4INL3</accession>
<name>A0ABR4INL3_9EURO</name>
<evidence type="ECO:0000313" key="2">
    <source>
        <dbReference type="EMBL" id="KAL2828358.1"/>
    </source>
</evidence>